<dbReference type="Gene3D" id="3.90.1570.10">
    <property type="entry name" value="tt1808, chain A"/>
    <property type="match status" value="1"/>
</dbReference>
<dbReference type="PANTHER" id="PTHR35400">
    <property type="entry name" value="SLR1083 PROTEIN"/>
    <property type="match status" value="1"/>
</dbReference>
<evidence type="ECO:0000313" key="2">
    <source>
        <dbReference type="EMBL" id="WTU74386.1"/>
    </source>
</evidence>
<dbReference type="AlphaFoldDB" id="A0AAU2JRM3"/>
<reference evidence="2" key="1">
    <citation type="submission" date="2022-10" db="EMBL/GenBank/DDBJ databases">
        <title>The complete genomes of actinobacterial strains from the NBC collection.</title>
        <authorList>
            <person name="Joergensen T.S."/>
            <person name="Alvarez Arevalo M."/>
            <person name="Sterndorff E.B."/>
            <person name="Faurdal D."/>
            <person name="Vuksanovic O."/>
            <person name="Mourched A.-S."/>
            <person name="Charusanti P."/>
            <person name="Shaw S."/>
            <person name="Blin K."/>
            <person name="Weber T."/>
        </authorList>
    </citation>
    <scope>NUCLEOTIDE SEQUENCE</scope>
    <source>
        <strain evidence="2">NBC_00049</strain>
    </source>
</reference>
<dbReference type="InterPro" id="IPR011335">
    <property type="entry name" value="Restrct_endonuc-II-like"/>
</dbReference>
<keyword evidence="2" id="KW-0540">Nuclease</keyword>
<dbReference type="GO" id="GO:0004519">
    <property type="term" value="F:endonuclease activity"/>
    <property type="evidence" value="ECO:0007669"/>
    <property type="project" value="UniProtKB-KW"/>
</dbReference>
<protein>
    <submittedName>
        <fullName evidence="2">Uma2 family endonuclease</fullName>
    </submittedName>
</protein>
<organism evidence="2">
    <name type="scientific">Streptomyces sp. NBC_00049</name>
    <dbReference type="NCBI Taxonomy" id="2903617"/>
    <lineage>
        <taxon>Bacteria</taxon>
        <taxon>Bacillati</taxon>
        <taxon>Actinomycetota</taxon>
        <taxon>Actinomycetes</taxon>
        <taxon>Kitasatosporales</taxon>
        <taxon>Streptomycetaceae</taxon>
        <taxon>Streptomyces</taxon>
    </lineage>
</organism>
<feature type="domain" description="Putative restriction endonuclease" evidence="1">
    <location>
        <begin position="16"/>
        <end position="173"/>
    </location>
</feature>
<dbReference type="Pfam" id="PF05685">
    <property type="entry name" value="Uma2"/>
    <property type="match status" value="1"/>
</dbReference>
<gene>
    <name evidence="2" type="ORF">OG327_14235</name>
</gene>
<accession>A0AAU2JRM3</accession>
<keyword evidence="2" id="KW-0255">Endonuclease</keyword>
<proteinExistence type="predicted"/>
<dbReference type="CDD" id="cd06260">
    <property type="entry name" value="DUF820-like"/>
    <property type="match status" value="1"/>
</dbReference>
<dbReference type="SUPFAM" id="SSF52980">
    <property type="entry name" value="Restriction endonuclease-like"/>
    <property type="match status" value="1"/>
</dbReference>
<dbReference type="EMBL" id="CP108264">
    <property type="protein sequence ID" value="WTU74386.1"/>
    <property type="molecule type" value="Genomic_DNA"/>
</dbReference>
<sequence>MSVSESGRLHSQLSRFEDMFPGYRMEMVEGAIVLSPLKPHHAETLRRVWNVLETQLSPDWGFLSDVAIPFDGDNEFCPDLAVIPAAEVAKNLSAYSPDLIELAVEVVSPSSVRNDYEVKDRAYARRGIPHYLIFDPYKAHCVTLWNPGPDGYRGRDTIAYGGTVVVETGLGKLTVDTTILPVDPSAVSR</sequence>
<dbReference type="PANTHER" id="PTHR35400:SF3">
    <property type="entry name" value="SLL1072 PROTEIN"/>
    <property type="match status" value="1"/>
</dbReference>
<dbReference type="InterPro" id="IPR012296">
    <property type="entry name" value="Nuclease_put_TT1808"/>
</dbReference>
<dbReference type="InterPro" id="IPR008538">
    <property type="entry name" value="Uma2"/>
</dbReference>
<evidence type="ECO:0000259" key="1">
    <source>
        <dbReference type="Pfam" id="PF05685"/>
    </source>
</evidence>
<keyword evidence="2" id="KW-0378">Hydrolase</keyword>
<name>A0AAU2JRM3_9ACTN</name>